<dbReference type="EMBL" id="JAUOZU010000016">
    <property type="protein sequence ID" value="MDO6966281.1"/>
    <property type="molecule type" value="Genomic_DNA"/>
</dbReference>
<name>A0ABT8YRL2_9HYPH</name>
<proteinExistence type="predicted"/>
<dbReference type="PANTHER" id="PTHR47271:SF2">
    <property type="entry name" value="ARGININE DEIMINASE"/>
    <property type="match status" value="1"/>
</dbReference>
<protein>
    <recommendedName>
        <fullName evidence="2">arginine deiminase</fullName>
        <ecNumber evidence="2">3.5.3.6</ecNumber>
    </recommendedName>
</protein>
<reference evidence="4" key="1">
    <citation type="journal article" date="2015" name="Int. J. Syst. Evol. Microbiol.">
        <title>Rhizobium alvei sp. nov., isolated from a freshwater river.</title>
        <authorList>
            <person name="Sheu S.Y."/>
            <person name="Huang H.W."/>
            <person name="Young C.C."/>
            <person name="Chen W.M."/>
        </authorList>
    </citation>
    <scope>NUCLEOTIDE SEQUENCE</scope>
    <source>
        <strain evidence="4">TNR-22</strain>
    </source>
</reference>
<evidence type="ECO:0000313" key="4">
    <source>
        <dbReference type="EMBL" id="MDO6966281.1"/>
    </source>
</evidence>
<comment type="caution">
    <text evidence="4">The sequence shown here is derived from an EMBL/GenBank/DDBJ whole genome shotgun (WGS) entry which is preliminary data.</text>
</comment>
<keyword evidence="5" id="KW-1185">Reference proteome</keyword>
<organism evidence="4 5">
    <name type="scientific">Rhizobium alvei</name>
    <dbReference type="NCBI Taxonomy" id="1132659"/>
    <lineage>
        <taxon>Bacteria</taxon>
        <taxon>Pseudomonadati</taxon>
        <taxon>Pseudomonadota</taxon>
        <taxon>Alphaproteobacteria</taxon>
        <taxon>Hyphomicrobiales</taxon>
        <taxon>Rhizobiaceae</taxon>
        <taxon>Rhizobium/Agrobacterium group</taxon>
        <taxon>Rhizobium</taxon>
    </lineage>
</organism>
<comment type="catalytic activity">
    <reaction evidence="3">
        <text>L-arginine + H2O = L-citrulline + NH4(+)</text>
        <dbReference type="Rhea" id="RHEA:19597"/>
        <dbReference type="ChEBI" id="CHEBI:15377"/>
        <dbReference type="ChEBI" id="CHEBI:28938"/>
        <dbReference type="ChEBI" id="CHEBI:32682"/>
        <dbReference type="ChEBI" id="CHEBI:57743"/>
        <dbReference type="EC" id="3.5.3.6"/>
    </reaction>
</comment>
<dbReference type="RefSeq" id="WP_304378199.1">
    <property type="nucleotide sequence ID" value="NZ_JAUOZU010000016.1"/>
</dbReference>
<reference evidence="4" key="2">
    <citation type="submission" date="2023-07" db="EMBL/GenBank/DDBJ databases">
        <authorList>
            <person name="Shen H."/>
        </authorList>
    </citation>
    <scope>NUCLEOTIDE SEQUENCE</scope>
    <source>
        <strain evidence="4">TNR-22</strain>
    </source>
</reference>
<evidence type="ECO:0000313" key="5">
    <source>
        <dbReference type="Proteomes" id="UP001174932"/>
    </source>
</evidence>
<evidence type="ECO:0000256" key="3">
    <source>
        <dbReference type="ARBA" id="ARBA00049429"/>
    </source>
</evidence>
<dbReference type="Gene3D" id="3.75.10.10">
    <property type="entry name" value="L-arginine/glycine Amidinotransferase, Chain A"/>
    <property type="match status" value="1"/>
</dbReference>
<dbReference type="PANTHER" id="PTHR47271">
    <property type="entry name" value="ARGININE DEIMINASE"/>
    <property type="match status" value="1"/>
</dbReference>
<dbReference type="Pfam" id="PF02274">
    <property type="entry name" value="ADI"/>
    <property type="match status" value="1"/>
</dbReference>
<gene>
    <name evidence="4" type="ORF">Q4481_20205</name>
</gene>
<dbReference type="EC" id="3.5.3.6" evidence="2"/>
<dbReference type="SUPFAM" id="SSF55909">
    <property type="entry name" value="Pentein"/>
    <property type="match status" value="1"/>
</dbReference>
<dbReference type="Proteomes" id="UP001174932">
    <property type="component" value="Unassembled WGS sequence"/>
</dbReference>
<evidence type="ECO:0000256" key="2">
    <source>
        <dbReference type="ARBA" id="ARBA00012171"/>
    </source>
</evidence>
<evidence type="ECO:0000256" key="1">
    <source>
        <dbReference type="ARBA" id="ARBA00005213"/>
    </source>
</evidence>
<accession>A0ABT8YRL2</accession>
<comment type="pathway">
    <text evidence="1">Amino-acid degradation; L-arginine degradation via ADI pathway; carbamoyl phosphate from L-arginine: step 1/2.</text>
</comment>
<sequence>MSAYGCQEMSAKLERVLMRRPGESLKAADPQKWHYGPTFDGARAVEQYKHFAQLVQAGGAEILWLEDSGDGLADAMFTHDPSLMTEKGAILLRMGKPLRLAETALHEEAYNKAGIPILGRIVAPGTVEGGDCVWVDAKTLAVGRGVRSNQAGIEQLQAILAPLGVSVLGFDLPLWQGEEACLHLMSVISPLASDLALVHAPLLPAAFYMLLRDKGIRMIVAPPEEFAASNGLNLNVLPLSPRKVIMVDGFPATRKAMEEAGCTVETFAADALCIACEGGPTCLTRPILRGAA</sequence>